<evidence type="ECO:0000313" key="2">
    <source>
        <dbReference type="Proteomes" id="UP000183567"/>
    </source>
</evidence>
<proteinExistence type="predicted"/>
<reference evidence="1 2" key="1">
    <citation type="submission" date="2016-03" db="EMBL/GenBank/DDBJ databases">
        <title>Comparative genomics of the ectomycorrhizal sister species Rhizopogon vinicolor and Rhizopogon vesiculosus (Basidiomycota: Boletales) reveals a divergence of the mating type B locus.</title>
        <authorList>
            <person name="Mujic A.B."/>
            <person name="Kuo A."/>
            <person name="Tritt A."/>
            <person name="Lipzen A."/>
            <person name="Chen C."/>
            <person name="Johnson J."/>
            <person name="Sharma A."/>
            <person name="Barry K."/>
            <person name="Grigoriev I.V."/>
            <person name="Spatafora J.W."/>
        </authorList>
    </citation>
    <scope>NUCLEOTIDE SEQUENCE [LARGE SCALE GENOMIC DNA]</scope>
    <source>
        <strain evidence="1 2">AM-OR11-056</strain>
    </source>
</reference>
<evidence type="ECO:0000313" key="1">
    <source>
        <dbReference type="EMBL" id="OJA10691.1"/>
    </source>
</evidence>
<gene>
    <name evidence="1" type="ORF">AZE42_01036</name>
</gene>
<protein>
    <submittedName>
        <fullName evidence="1">Uncharacterized protein</fullName>
    </submittedName>
</protein>
<comment type="caution">
    <text evidence="1">The sequence shown here is derived from an EMBL/GenBank/DDBJ whole genome shotgun (WGS) entry which is preliminary data.</text>
</comment>
<dbReference type="Proteomes" id="UP000183567">
    <property type="component" value="Unassembled WGS sequence"/>
</dbReference>
<accession>A0A1J8PSF1</accession>
<name>A0A1J8PSF1_9AGAM</name>
<organism evidence="1 2">
    <name type="scientific">Rhizopogon vesiculosus</name>
    <dbReference type="NCBI Taxonomy" id="180088"/>
    <lineage>
        <taxon>Eukaryota</taxon>
        <taxon>Fungi</taxon>
        <taxon>Dikarya</taxon>
        <taxon>Basidiomycota</taxon>
        <taxon>Agaricomycotina</taxon>
        <taxon>Agaricomycetes</taxon>
        <taxon>Agaricomycetidae</taxon>
        <taxon>Boletales</taxon>
        <taxon>Suillineae</taxon>
        <taxon>Rhizopogonaceae</taxon>
        <taxon>Rhizopogon</taxon>
    </lineage>
</organism>
<sequence>MSLVWMPDGTRLFSGGDVIREWDSSTWKQIIMSASGDSLIGEPSPYFGTLTLHAA</sequence>
<dbReference type="AlphaFoldDB" id="A0A1J8PSF1"/>
<keyword evidence="2" id="KW-1185">Reference proteome</keyword>
<dbReference type="EMBL" id="LVVM01005392">
    <property type="protein sequence ID" value="OJA10691.1"/>
    <property type="molecule type" value="Genomic_DNA"/>
</dbReference>